<dbReference type="Proteomes" id="UP000014480">
    <property type="component" value="Unassembled WGS sequence"/>
</dbReference>
<proteinExistence type="predicted"/>
<feature type="compositionally biased region" description="Polar residues" evidence="1">
    <location>
        <begin position="317"/>
        <end position="330"/>
    </location>
</feature>
<feature type="compositionally biased region" description="Polar residues" evidence="1">
    <location>
        <begin position="234"/>
        <end position="260"/>
    </location>
</feature>
<sequence>MSGSDSSDNFFVRFKQRVDDHIAATFQSVLGIPNAVTRNLNGRWPEPLPSRDNEPRTPEDRTSQTLAPPSSQFPQPTVFELFSAMSPMQALLKADEVTESLYQAMWISFLIESPYSPLHLRDMPQPTPRDIPEGADPTLFGFEDAFEDLLMVSSGQSLPDIHERHRVKKEWRDSFPRGLPPILWLHQLTRQGLWDGWAPKPDVFEGAISERWQRWLREQDDPFHDARALPPTGNAPSTEETNASVKTAQAPEQSRSGETNAETEEDSYFSVMGRARVSGSKQTEKGETLSTTRDLSSQGLPLGWRVVEKVQERDDGNGNTSVTKTVTTFNDKGEEVGRQTEKRSDYTWSASFSTGSRKKDQARDDDDGKGSLSAPWLLALESAVLSRQERLVARFISVRTMFTCREYRRDLHRVTAAGELLPRGSRFEARGSKWKGHLSTRWHSLELGR</sequence>
<dbReference type="AlphaFoldDB" id="A0A484G115"/>
<feature type="region of interest" description="Disordered" evidence="1">
    <location>
        <begin position="311"/>
        <end position="343"/>
    </location>
</feature>
<feature type="compositionally biased region" description="Basic and acidic residues" evidence="1">
    <location>
        <begin position="49"/>
        <end position="62"/>
    </location>
</feature>
<dbReference type="EMBL" id="AMCV02000005">
    <property type="protein sequence ID" value="TDZ23848.1"/>
    <property type="molecule type" value="Genomic_DNA"/>
</dbReference>
<gene>
    <name evidence="2" type="ORF">Cob_v002797</name>
</gene>
<feature type="region of interest" description="Disordered" evidence="1">
    <location>
        <begin position="223"/>
        <end position="297"/>
    </location>
</feature>
<organism evidence="2 3">
    <name type="scientific">Colletotrichum orbiculare (strain 104-T / ATCC 96160 / CBS 514.97 / LARS 414 / MAFF 240422)</name>
    <name type="common">Cucumber anthracnose fungus</name>
    <name type="synonym">Colletotrichum lagenarium</name>
    <dbReference type="NCBI Taxonomy" id="1213857"/>
    <lineage>
        <taxon>Eukaryota</taxon>
        <taxon>Fungi</taxon>
        <taxon>Dikarya</taxon>
        <taxon>Ascomycota</taxon>
        <taxon>Pezizomycotina</taxon>
        <taxon>Sordariomycetes</taxon>
        <taxon>Hypocreomycetidae</taxon>
        <taxon>Glomerellales</taxon>
        <taxon>Glomerellaceae</taxon>
        <taxon>Colletotrichum</taxon>
        <taxon>Colletotrichum orbiculare species complex</taxon>
    </lineage>
</organism>
<feature type="compositionally biased region" description="Polar residues" evidence="1">
    <location>
        <begin position="288"/>
        <end position="297"/>
    </location>
</feature>
<feature type="region of interest" description="Disordered" evidence="1">
    <location>
        <begin position="40"/>
        <end position="72"/>
    </location>
</feature>
<evidence type="ECO:0000313" key="2">
    <source>
        <dbReference type="EMBL" id="TDZ23848.1"/>
    </source>
</evidence>
<reference evidence="3" key="2">
    <citation type="journal article" date="2019" name="Mol. Plant Microbe Interact.">
        <title>Genome sequence resources for four phytopathogenic fungi from the Colletotrichum orbiculare species complex.</title>
        <authorList>
            <person name="Gan P."/>
            <person name="Tsushima A."/>
            <person name="Narusaka M."/>
            <person name="Narusaka Y."/>
            <person name="Takano Y."/>
            <person name="Kubo Y."/>
            <person name="Shirasu K."/>
        </authorList>
    </citation>
    <scope>GENOME REANNOTATION</scope>
    <source>
        <strain evidence="3">104-T / ATCC 96160 / CBS 514.97 / LARS 414 / MAFF 240422</strain>
    </source>
</reference>
<dbReference type="STRING" id="1213857.A0A484G115"/>
<comment type="caution">
    <text evidence="2">The sequence shown here is derived from an EMBL/GenBank/DDBJ whole genome shotgun (WGS) entry which is preliminary data.</text>
</comment>
<reference evidence="3" key="1">
    <citation type="journal article" date="2013" name="New Phytol.">
        <title>Comparative genomic and transcriptomic analyses reveal the hemibiotrophic stage shift of Colletotrichum fungi.</title>
        <authorList>
            <person name="Gan P."/>
            <person name="Ikeda K."/>
            <person name="Irieda H."/>
            <person name="Narusaka M."/>
            <person name="O'Connell R.J."/>
            <person name="Narusaka Y."/>
            <person name="Takano Y."/>
            <person name="Kubo Y."/>
            <person name="Shirasu K."/>
        </authorList>
    </citation>
    <scope>NUCLEOTIDE SEQUENCE [LARGE SCALE GENOMIC DNA]</scope>
    <source>
        <strain evidence="3">104-T / ATCC 96160 / CBS 514.97 / LARS 414 / MAFF 240422</strain>
    </source>
</reference>
<protein>
    <submittedName>
        <fullName evidence="2">Uncharacterized protein</fullName>
    </submittedName>
</protein>
<feature type="compositionally biased region" description="Basic and acidic residues" evidence="1">
    <location>
        <begin position="331"/>
        <end position="343"/>
    </location>
</feature>
<evidence type="ECO:0000256" key="1">
    <source>
        <dbReference type="SAM" id="MobiDB-lite"/>
    </source>
</evidence>
<name>A0A484G115_COLOR</name>
<feature type="compositionally biased region" description="Polar residues" evidence="1">
    <location>
        <begin position="63"/>
        <end position="72"/>
    </location>
</feature>
<evidence type="ECO:0000313" key="3">
    <source>
        <dbReference type="Proteomes" id="UP000014480"/>
    </source>
</evidence>
<dbReference type="OrthoDB" id="4586300at2759"/>
<keyword evidence="3" id="KW-1185">Reference proteome</keyword>
<accession>A0A484G115</accession>